<dbReference type="EMBL" id="VDFV01000075">
    <property type="protein sequence ID" value="TNC60795.1"/>
    <property type="molecule type" value="Genomic_DNA"/>
</dbReference>
<feature type="compositionally biased region" description="Low complexity" evidence="1">
    <location>
        <begin position="121"/>
        <end position="138"/>
    </location>
</feature>
<evidence type="ECO:0008006" key="4">
    <source>
        <dbReference type="Google" id="ProtNLM"/>
    </source>
</evidence>
<sequence length="262" mass="26623">MPRAAAPATGIAGTPSSLLRSTLKAGGVAAAILVLVYLPAEYGVDPTGLGSVLGLTEMGEIKQQLRAEAEADAALAASPVPSVLPREVLGRLDRIEAEVAAIAAAVGAQAPLPGDAAGTDASTAPEAEPAEAAAPAEVAEAPVVSATTEPAPAPEAAEPAWRDSYEVTLAPGEGIEVKLAMEEGQTATFAWSANGGVVNHDTHGDGGGQNVTYEEGRAVPAQEGTLTAAFTGNHGWFWRNRTEAPVTLTLQTGGEYLEMRRP</sequence>
<evidence type="ECO:0000313" key="2">
    <source>
        <dbReference type="EMBL" id="TNC60795.1"/>
    </source>
</evidence>
<feature type="region of interest" description="Disordered" evidence="1">
    <location>
        <begin position="112"/>
        <end position="138"/>
    </location>
</feature>
<accession>A0A5C4N890</accession>
<dbReference type="AlphaFoldDB" id="A0A5C4N890"/>
<evidence type="ECO:0000313" key="3">
    <source>
        <dbReference type="Proteomes" id="UP000305709"/>
    </source>
</evidence>
<proteinExistence type="predicted"/>
<dbReference type="OrthoDB" id="952847at2"/>
<gene>
    <name evidence="2" type="ORF">FHG71_21770</name>
</gene>
<protein>
    <recommendedName>
        <fullName evidence="4">Transmembrane anchor protein</fullName>
    </recommendedName>
</protein>
<organism evidence="2 3">
    <name type="scientific">Rubellimicrobium roseum</name>
    <dbReference type="NCBI Taxonomy" id="687525"/>
    <lineage>
        <taxon>Bacteria</taxon>
        <taxon>Pseudomonadati</taxon>
        <taxon>Pseudomonadota</taxon>
        <taxon>Alphaproteobacteria</taxon>
        <taxon>Rhodobacterales</taxon>
        <taxon>Roseobacteraceae</taxon>
        <taxon>Rubellimicrobium</taxon>
    </lineage>
</organism>
<keyword evidence="3" id="KW-1185">Reference proteome</keyword>
<name>A0A5C4N890_9RHOB</name>
<reference evidence="2 3" key="1">
    <citation type="submission" date="2019-06" db="EMBL/GenBank/DDBJ databases">
        <authorList>
            <person name="Jiang L."/>
        </authorList>
    </citation>
    <scope>NUCLEOTIDE SEQUENCE [LARGE SCALE GENOMIC DNA]</scope>
    <source>
        <strain evidence="2 3">YIM 48858</strain>
    </source>
</reference>
<dbReference type="Proteomes" id="UP000305709">
    <property type="component" value="Unassembled WGS sequence"/>
</dbReference>
<comment type="caution">
    <text evidence="2">The sequence shown here is derived from an EMBL/GenBank/DDBJ whole genome shotgun (WGS) entry which is preliminary data.</text>
</comment>
<evidence type="ECO:0000256" key="1">
    <source>
        <dbReference type="SAM" id="MobiDB-lite"/>
    </source>
</evidence>